<name>A0AA86TS98_9EUKA</name>
<evidence type="ECO:0000313" key="3">
    <source>
        <dbReference type="Proteomes" id="UP001642409"/>
    </source>
</evidence>
<dbReference type="EMBL" id="CATOUU010000324">
    <property type="protein sequence ID" value="CAI9924837.1"/>
    <property type="molecule type" value="Genomic_DNA"/>
</dbReference>
<sequence length="343" mass="40493">METEESERQLIYNEIFRLDKKVVIKFQPIASQSALYLKKLNFKTQNELNLACGYFEITKQKASVLTQELKTNHRLLIKQFIIQSKLLAKAIIPQELYNIHIDSLQSIFEMCSSLTQIQTFDCFKLSPNDLFKYLFNINVSDNLKLYVSPEIQDLVRSLNNCLSVFDLKIQIINEQSILDQIMHLRSQIPSFSLTMIEIHRYLDEPSISNNQLIKQFLQYDEWQKQQKELVNVDISKEIEYLENAEAILTQQLANIIFGPSNNVKNHYILQKDVKELELQLNQNKVFDNKLFKNMQQHFQEFNVSFDYYSLILGDYVRCLLLNTQCDCLQQFISTYFSQCNEKQ</sequence>
<evidence type="ECO:0000313" key="1">
    <source>
        <dbReference type="EMBL" id="CAI9924837.1"/>
    </source>
</evidence>
<organism evidence="1">
    <name type="scientific">Hexamita inflata</name>
    <dbReference type="NCBI Taxonomy" id="28002"/>
    <lineage>
        <taxon>Eukaryota</taxon>
        <taxon>Metamonada</taxon>
        <taxon>Diplomonadida</taxon>
        <taxon>Hexamitidae</taxon>
        <taxon>Hexamitinae</taxon>
        <taxon>Hexamita</taxon>
    </lineage>
</organism>
<proteinExistence type="predicted"/>
<reference evidence="1" key="1">
    <citation type="submission" date="2023-06" db="EMBL/GenBank/DDBJ databases">
        <authorList>
            <person name="Kurt Z."/>
        </authorList>
    </citation>
    <scope>NUCLEOTIDE SEQUENCE</scope>
</reference>
<dbReference type="EMBL" id="CAXDID020000521">
    <property type="protein sequence ID" value="CAL6099567.1"/>
    <property type="molecule type" value="Genomic_DNA"/>
</dbReference>
<dbReference type="Proteomes" id="UP001642409">
    <property type="component" value="Unassembled WGS sequence"/>
</dbReference>
<reference evidence="2 3" key="2">
    <citation type="submission" date="2024-07" db="EMBL/GenBank/DDBJ databases">
        <authorList>
            <person name="Akdeniz Z."/>
        </authorList>
    </citation>
    <scope>NUCLEOTIDE SEQUENCE [LARGE SCALE GENOMIC DNA]</scope>
</reference>
<keyword evidence="3" id="KW-1185">Reference proteome</keyword>
<gene>
    <name evidence="1" type="ORF">HINF_LOCUS12482</name>
    <name evidence="2" type="ORF">HINF_LOCUS70143</name>
</gene>
<protein>
    <submittedName>
        <fullName evidence="2">Hypothetical_protein</fullName>
    </submittedName>
</protein>
<comment type="caution">
    <text evidence="1">The sequence shown here is derived from an EMBL/GenBank/DDBJ whole genome shotgun (WGS) entry which is preliminary data.</text>
</comment>
<accession>A0AA86TS98</accession>
<evidence type="ECO:0000313" key="2">
    <source>
        <dbReference type="EMBL" id="CAL6099567.1"/>
    </source>
</evidence>
<dbReference type="AlphaFoldDB" id="A0AA86TS98"/>